<organism evidence="1 2">
    <name type="scientific">Helianthus annuus</name>
    <name type="common">Common sunflower</name>
    <dbReference type="NCBI Taxonomy" id="4232"/>
    <lineage>
        <taxon>Eukaryota</taxon>
        <taxon>Viridiplantae</taxon>
        <taxon>Streptophyta</taxon>
        <taxon>Embryophyta</taxon>
        <taxon>Tracheophyta</taxon>
        <taxon>Spermatophyta</taxon>
        <taxon>Magnoliopsida</taxon>
        <taxon>eudicotyledons</taxon>
        <taxon>Gunneridae</taxon>
        <taxon>Pentapetalae</taxon>
        <taxon>asterids</taxon>
        <taxon>campanulids</taxon>
        <taxon>Asterales</taxon>
        <taxon>Asteraceae</taxon>
        <taxon>Asteroideae</taxon>
        <taxon>Heliantheae alliance</taxon>
        <taxon>Heliantheae</taxon>
        <taxon>Helianthus</taxon>
    </lineage>
</organism>
<gene>
    <name evidence="1" type="ORF">HanXRQr2_Chr16g0752751</name>
</gene>
<reference evidence="1" key="1">
    <citation type="journal article" date="2017" name="Nature">
        <title>The sunflower genome provides insights into oil metabolism, flowering and Asterid evolution.</title>
        <authorList>
            <person name="Badouin H."/>
            <person name="Gouzy J."/>
            <person name="Grassa C.J."/>
            <person name="Murat F."/>
            <person name="Staton S.E."/>
            <person name="Cottret L."/>
            <person name="Lelandais-Briere C."/>
            <person name="Owens G.L."/>
            <person name="Carrere S."/>
            <person name="Mayjonade B."/>
            <person name="Legrand L."/>
            <person name="Gill N."/>
            <person name="Kane N.C."/>
            <person name="Bowers J.E."/>
            <person name="Hubner S."/>
            <person name="Bellec A."/>
            <person name="Berard A."/>
            <person name="Berges H."/>
            <person name="Blanchet N."/>
            <person name="Boniface M.C."/>
            <person name="Brunel D."/>
            <person name="Catrice O."/>
            <person name="Chaidir N."/>
            <person name="Claudel C."/>
            <person name="Donnadieu C."/>
            <person name="Faraut T."/>
            <person name="Fievet G."/>
            <person name="Helmstetter N."/>
            <person name="King M."/>
            <person name="Knapp S.J."/>
            <person name="Lai Z."/>
            <person name="Le Paslier M.C."/>
            <person name="Lippi Y."/>
            <person name="Lorenzon L."/>
            <person name="Mandel J.R."/>
            <person name="Marage G."/>
            <person name="Marchand G."/>
            <person name="Marquand E."/>
            <person name="Bret-Mestries E."/>
            <person name="Morien E."/>
            <person name="Nambeesan S."/>
            <person name="Nguyen T."/>
            <person name="Pegot-Espagnet P."/>
            <person name="Pouilly N."/>
            <person name="Raftis F."/>
            <person name="Sallet E."/>
            <person name="Schiex T."/>
            <person name="Thomas J."/>
            <person name="Vandecasteele C."/>
            <person name="Vares D."/>
            <person name="Vear F."/>
            <person name="Vautrin S."/>
            <person name="Crespi M."/>
            <person name="Mangin B."/>
            <person name="Burke J.M."/>
            <person name="Salse J."/>
            <person name="Munos S."/>
            <person name="Vincourt P."/>
            <person name="Rieseberg L.H."/>
            <person name="Langlade N.B."/>
        </authorList>
    </citation>
    <scope>NUCLEOTIDE SEQUENCE</scope>
    <source>
        <tissue evidence="1">Leaves</tissue>
    </source>
</reference>
<dbReference type="Gramene" id="mRNA:HanXRQr2_Chr16g0752751">
    <property type="protein sequence ID" value="CDS:HanXRQr2_Chr16g0752751.1"/>
    <property type="gene ID" value="HanXRQr2_Chr16g0752751"/>
</dbReference>
<evidence type="ECO:0000313" key="1">
    <source>
        <dbReference type="EMBL" id="KAF5760371.1"/>
    </source>
</evidence>
<dbReference type="Proteomes" id="UP000215914">
    <property type="component" value="Unassembled WGS sequence"/>
</dbReference>
<reference evidence="1" key="2">
    <citation type="submission" date="2020-06" db="EMBL/GenBank/DDBJ databases">
        <title>Helianthus annuus Genome sequencing and assembly Release 2.</title>
        <authorList>
            <person name="Gouzy J."/>
            <person name="Langlade N."/>
            <person name="Munos S."/>
        </authorList>
    </citation>
    <scope>NUCLEOTIDE SEQUENCE</scope>
    <source>
        <tissue evidence="1">Leaves</tissue>
    </source>
</reference>
<protein>
    <submittedName>
        <fullName evidence="1">Uncharacterized protein</fullName>
    </submittedName>
</protein>
<keyword evidence="2" id="KW-1185">Reference proteome</keyword>
<evidence type="ECO:0000313" key="2">
    <source>
        <dbReference type="Proteomes" id="UP000215914"/>
    </source>
</evidence>
<proteinExistence type="predicted"/>
<dbReference type="EMBL" id="MNCJ02000331">
    <property type="protein sequence ID" value="KAF5760371.1"/>
    <property type="molecule type" value="Genomic_DNA"/>
</dbReference>
<accession>A0A9K3DU11</accession>
<dbReference type="AlphaFoldDB" id="A0A9K3DU11"/>
<name>A0A9K3DU11_HELAN</name>
<sequence>MIRSDGSLEVGRWVGIIVHAHSYVARLMFGFGPLSIGPHLLSPKPIMYVYY</sequence>
<comment type="caution">
    <text evidence="1">The sequence shown here is derived from an EMBL/GenBank/DDBJ whole genome shotgun (WGS) entry which is preliminary data.</text>
</comment>